<gene>
    <name evidence="1" type="ORF">AMURIS_02395</name>
</gene>
<evidence type="ECO:0000313" key="1">
    <source>
        <dbReference type="EMBL" id="SOY29674.1"/>
    </source>
</evidence>
<accession>A0A2K4ZGV3</accession>
<dbReference type="OrthoDB" id="7904838at2"/>
<dbReference type="EMBL" id="OFSM01000011">
    <property type="protein sequence ID" value="SOY29674.1"/>
    <property type="molecule type" value="Genomic_DNA"/>
</dbReference>
<sequence>MPDYGITDKGFVLKRLDTILEEIHTDLTDGWKVDTRLAGTSFLNTLITTFGNQIANLWETAQDSYYAKYPATATELNLDHAVQYGGIKRAGDKRTSYILHCTGDDGTYVRENAVVATNTTPEIRLFSAEEFQIARERFNKVSVIVASEDTGVYTVSINGNQYSYSNPQGGKSSAILAGLAAAIKDEGYEVKVEDDVLIINDKTKTRENVLTLTDNLTTSSVTSLANFLTNDYGKITLPYNIVTRMVNNITGFTAVTNLLEPTYGRKRETDIELRQSYIAKSALRSNTMIESIIAELLNNVEDVESASGYENDMDVTDERGLPPHSIEIIVEGGDNTAIAKAIFRRKAGGIQTHGSVVVNVPGEYGDTIPVRFNRPEYLYAWLKVQLEGDEAKIPVNYSSLTKQSLMEDGAQMTAGTSLLTQLLNEGIYDRVAGLTKIIIYTAYTTDSTVIPGDGDYQRDENIMATSRQKVLIDENRIEVVRK</sequence>
<name>A0A2K4ZGV3_9FIRM</name>
<dbReference type="RefSeq" id="WP_103239763.1">
    <property type="nucleotide sequence ID" value="NZ_JANJZD010000010.1"/>
</dbReference>
<proteinExistence type="predicted"/>
<evidence type="ECO:0008006" key="3">
    <source>
        <dbReference type="Google" id="ProtNLM"/>
    </source>
</evidence>
<dbReference type="AlphaFoldDB" id="A0A2K4ZGV3"/>
<keyword evidence="2" id="KW-1185">Reference proteome</keyword>
<evidence type="ECO:0000313" key="2">
    <source>
        <dbReference type="Proteomes" id="UP000236311"/>
    </source>
</evidence>
<organism evidence="1 2">
    <name type="scientific">Acetatifactor muris</name>
    <dbReference type="NCBI Taxonomy" id="879566"/>
    <lineage>
        <taxon>Bacteria</taxon>
        <taxon>Bacillati</taxon>
        <taxon>Bacillota</taxon>
        <taxon>Clostridia</taxon>
        <taxon>Lachnospirales</taxon>
        <taxon>Lachnospiraceae</taxon>
        <taxon>Acetatifactor</taxon>
    </lineage>
</organism>
<dbReference type="Proteomes" id="UP000236311">
    <property type="component" value="Unassembled WGS sequence"/>
</dbReference>
<reference evidence="1 2" key="1">
    <citation type="submission" date="2018-01" db="EMBL/GenBank/DDBJ databases">
        <authorList>
            <person name="Gaut B.S."/>
            <person name="Morton B.R."/>
            <person name="Clegg M.T."/>
            <person name="Duvall M.R."/>
        </authorList>
    </citation>
    <scope>NUCLEOTIDE SEQUENCE [LARGE SCALE GENOMIC DNA]</scope>
    <source>
        <strain evidence="1">GP69</strain>
    </source>
</reference>
<protein>
    <recommendedName>
        <fullName evidence="3">Baseplate protein J-like domain-containing protein</fullName>
    </recommendedName>
</protein>